<organism evidence="1 2">
    <name type="scientific">Bacillus phage BCP8-2</name>
    <dbReference type="NCBI Taxonomy" id="1129192"/>
    <lineage>
        <taxon>Viruses</taxon>
        <taxon>Duplodnaviria</taxon>
        <taxon>Heunggongvirae</taxon>
        <taxon>Uroviricota</taxon>
        <taxon>Caudoviricetes</taxon>
        <taxon>Herelleviridae</taxon>
        <taxon>Bastillevirinae</taxon>
        <taxon>Caeruleovirus</taxon>
        <taxon>Caeruleovirus BCP82</taxon>
    </lineage>
</organism>
<dbReference type="GeneID" id="24723397"/>
<dbReference type="EMBL" id="KJ081346">
    <property type="protein sequence ID" value="AHJ87171.1"/>
    <property type="molecule type" value="Genomic_DNA"/>
</dbReference>
<dbReference type="GO" id="GO:0016740">
    <property type="term" value="F:transferase activity"/>
    <property type="evidence" value="ECO:0007669"/>
    <property type="project" value="UniProtKB-KW"/>
</dbReference>
<reference evidence="1 2" key="2">
    <citation type="journal article" date="2015" name="Arch. Virol.">
        <title>Complete genome sequence analysis and identification of putative metallo-beta-lactamase and SpoIIIE homologs in Bacillus cereus group phage BCP8-2, a new member of the proposed Bastille-like group.</title>
        <authorList>
            <person name="Asare P.T."/>
            <person name="Bandara N."/>
            <person name="Jeong T.Y."/>
            <person name="Ryu S."/>
            <person name="Klumpp J."/>
            <person name="Kim K.P."/>
        </authorList>
    </citation>
    <scope>NUCLEOTIDE SEQUENCE [LARGE SCALE GENOMIC DNA]</scope>
    <source>
        <strain evidence="1">BCP8-2</strain>
    </source>
</reference>
<accession>A0A0E3D9H5</accession>
<sequence>MTAPVFRTVLQYLTYEGVVQETIRLPFIPNRSQRIIHNKICYTILNVTTDMDNRIIIIDVEGEVQ</sequence>
<evidence type="ECO:0000313" key="2">
    <source>
        <dbReference type="Proteomes" id="UP000033014"/>
    </source>
</evidence>
<proteinExistence type="predicted"/>
<evidence type="ECO:0000313" key="1">
    <source>
        <dbReference type="EMBL" id="AHJ87171.1"/>
    </source>
</evidence>
<gene>
    <name evidence="1" type="ORF">BCP8-2_133</name>
</gene>
<keyword evidence="2" id="KW-1185">Reference proteome</keyword>
<dbReference type="Proteomes" id="UP000033014">
    <property type="component" value="Segment"/>
</dbReference>
<dbReference type="KEGG" id="vg:24723397"/>
<protein>
    <submittedName>
        <fullName evidence="1">Putative glycosyltransferase family 36 protein</fullName>
    </submittedName>
</protein>
<reference evidence="2" key="1">
    <citation type="submission" date="2014-01" db="EMBL/GenBank/DDBJ databases">
        <title>Genomic and Proteomic Analysis of Broad Host Range Virulent Bacillus Group Phage BCP8-2 Leading To the Creation of New Genus within Myoviruses.</title>
        <authorList>
            <person name="Bandara N."/>
            <person name="Asare P.T."/>
            <person name="Kim K.P."/>
        </authorList>
    </citation>
    <scope>NUCLEOTIDE SEQUENCE [LARGE SCALE GENOMIC DNA]</scope>
</reference>
<dbReference type="RefSeq" id="YP_009149694.1">
    <property type="nucleotide sequence ID" value="NC_027355.1"/>
</dbReference>
<keyword evidence="1" id="KW-0808">Transferase</keyword>
<name>A0A0E3D9H5_9CAUD</name>